<dbReference type="Gene3D" id="1.10.10.10">
    <property type="entry name" value="Winged helix-like DNA-binding domain superfamily/Winged helix DNA-binding domain"/>
    <property type="match status" value="1"/>
</dbReference>
<dbReference type="InterPro" id="IPR004875">
    <property type="entry name" value="DDE_SF_endonuclease_dom"/>
</dbReference>
<name>A0A6P7TJN5_9MOLL</name>
<comment type="similarity">
    <text evidence="2">Belongs to the tigger transposable element derived protein family.</text>
</comment>
<dbReference type="Proteomes" id="UP000515154">
    <property type="component" value="Linkage group LG21"/>
</dbReference>
<feature type="region of interest" description="Disordered" evidence="5">
    <location>
        <begin position="1"/>
        <end position="20"/>
    </location>
</feature>
<dbReference type="InterPro" id="IPR007889">
    <property type="entry name" value="HTH_Psq"/>
</dbReference>
<sequence length="630" mass="72328">MNMGPTKRNNTKAPDLNKRRRRVYSLQEKVEMIKKIYDGASFAGVGREFGVNESTIRSIYKVRGDIMNAFTDAAPRSVNRIVRVHKDAFIQPMEKGVYLWMQDCYSKRLPVSTKRIQNRAKQIYKSLVELSDVVDKDKYTFQGSRGWVQKFIKRYNLASKLVSGDATSDDTETTRRYIEEIYKMMNEGGYLPCQVFNAVETALYWKKMPEKSYVAKEEAMTTGFKDAKDRVSLLFCCNGSGDFKAKPLLIHRSARPRPFQNISMLTLPVHWRANKNGWMTKGVFEEWFMTHFRAEVKEYCATKNISFKAILVLDNCPGYSTNLNDIQNEIKVIYLPPNTQSLLQPMNQEVMATFKLFYLDHTFEDIHKALVDDEELTVRQYWKRFNILHGVRFIGKAWQAVTQGCLLNGWRNLLPDTTPDFVGFEEDNMTRVLNMAKALPGDGFQDLNENDIWNMMESPERELNDTEVLELVDKKQNDIGTEDDDGDCVESSPTLTMSNLKKIMSYYEQLTQLIQEADPSFERKESVTAILDRGIAPYKEIYRERQALNKQSMITPLFGSFSGSPAPQKEEPVSSRYGALTIRSSTPRIQVNNIDPDSKPDFSGILSLPQSAPTNNDDNTEDEDDDPNLV</sequence>
<evidence type="ECO:0000256" key="1">
    <source>
        <dbReference type="ARBA" id="ARBA00004123"/>
    </source>
</evidence>
<dbReference type="InterPro" id="IPR009057">
    <property type="entry name" value="Homeodomain-like_sf"/>
</dbReference>
<dbReference type="PROSITE" id="PS51253">
    <property type="entry name" value="HTH_CENPB"/>
    <property type="match status" value="1"/>
</dbReference>
<protein>
    <submittedName>
        <fullName evidence="8">Tigger transposable element-derived protein 1-like isoform X1</fullName>
    </submittedName>
</protein>
<dbReference type="Pfam" id="PF03221">
    <property type="entry name" value="HTH_Tnp_Tc5"/>
    <property type="match status" value="1"/>
</dbReference>
<dbReference type="GO" id="GO:0005634">
    <property type="term" value="C:nucleus"/>
    <property type="evidence" value="ECO:0007669"/>
    <property type="project" value="UniProtKB-SubCell"/>
</dbReference>
<keyword evidence="7" id="KW-1185">Reference proteome</keyword>
<comment type="subcellular location">
    <subcellularLocation>
        <location evidence="1">Nucleus</location>
    </subcellularLocation>
</comment>
<dbReference type="InterPro" id="IPR050863">
    <property type="entry name" value="CenT-Element_Derived"/>
</dbReference>
<evidence type="ECO:0000313" key="7">
    <source>
        <dbReference type="Proteomes" id="UP000515154"/>
    </source>
</evidence>
<evidence type="ECO:0000256" key="3">
    <source>
        <dbReference type="ARBA" id="ARBA00023125"/>
    </source>
</evidence>
<gene>
    <name evidence="8" type="primary">LOC115223025</name>
</gene>
<evidence type="ECO:0000256" key="5">
    <source>
        <dbReference type="SAM" id="MobiDB-lite"/>
    </source>
</evidence>
<accession>A0A6P7TJN5</accession>
<feature type="region of interest" description="Disordered" evidence="5">
    <location>
        <begin position="561"/>
        <end position="630"/>
    </location>
</feature>
<dbReference type="Pfam" id="PF03184">
    <property type="entry name" value="DDE_1"/>
    <property type="match status" value="1"/>
</dbReference>
<dbReference type="RefSeq" id="XP_029649311.1">
    <property type="nucleotide sequence ID" value="XM_029793451.2"/>
</dbReference>
<proteinExistence type="inferred from homology"/>
<keyword evidence="4" id="KW-0539">Nucleus</keyword>
<evidence type="ECO:0000256" key="4">
    <source>
        <dbReference type="ARBA" id="ARBA00023242"/>
    </source>
</evidence>
<dbReference type="PANTHER" id="PTHR19303">
    <property type="entry name" value="TRANSPOSON"/>
    <property type="match status" value="1"/>
</dbReference>
<keyword evidence="3" id="KW-0238">DNA-binding</keyword>
<evidence type="ECO:0000256" key="2">
    <source>
        <dbReference type="ARBA" id="ARBA00010881"/>
    </source>
</evidence>
<feature type="domain" description="HTH CENPB-type" evidence="6">
    <location>
        <begin position="81"/>
        <end position="161"/>
    </location>
</feature>
<dbReference type="Gene3D" id="1.10.10.60">
    <property type="entry name" value="Homeodomain-like"/>
    <property type="match status" value="1"/>
</dbReference>
<evidence type="ECO:0000259" key="6">
    <source>
        <dbReference type="PROSITE" id="PS51253"/>
    </source>
</evidence>
<dbReference type="Pfam" id="PF04218">
    <property type="entry name" value="CENP-B_N"/>
    <property type="match status" value="1"/>
</dbReference>
<organism evidence="7 8">
    <name type="scientific">Octopus sinensis</name>
    <name type="common">East Asian common octopus</name>
    <dbReference type="NCBI Taxonomy" id="2607531"/>
    <lineage>
        <taxon>Eukaryota</taxon>
        <taxon>Metazoa</taxon>
        <taxon>Spiralia</taxon>
        <taxon>Lophotrochozoa</taxon>
        <taxon>Mollusca</taxon>
        <taxon>Cephalopoda</taxon>
        <taxon>Coleoidea</taxon>
        <taxon>Octopodiformes</taxon>
        <taxon>Octopoda</taxon>
        <taxon>Incirrata</taxon>
        <taxon>Octopodidae</taxon>
        <taxon>Octopus</taxon>
    </lineage>
</organism>
<dbReference type="InterPro" id="IPR006600">
    <property type="entry name" value="HTH_CenpB_DNA-bd_dom"/>
</dbReference>
<dbReference type="GO" id="GO:0003677">
    <property type="term" value="F:DNA binding"/>
    <property type="evidence" value="ECO:0007669"/>
    <property type="project" value="UniProtKB-KW"/>
</dbReference>
<feature type="compositionally biased region" description="Acidic residues" evidence="5">
    <location>
        <begin position="618"/>
        <end position="630"/>
    </location>
</feature>
<evidence type="ECO:0000313" key="8">
    <source>
        <dbReference type="RefSeq" id="XP_029649311.1"/>
    </source>
</evidence>
<dbReference type="SUPFAM" id="SSF46689">
    <property type="entry name" value="Homeodomain-like"/>
    <property type="match status" value="2"/>
</dbReference>
<reference evidence="8" key="1">
    <citation type="submission" date="2025-08" db="UniProtKB">
        <authorList>
            <consortium name="RefSeq"/>
        </authorList>
    </citation>
    <scope>IDENTIFICATION</scope>
</reference>
<dbReference type="AlphaFoldDB" id="A0A6P7TJN5"/>
<feature type="compositionally biased region" description="Polar residues" evidence="5">
    <location>
        <begin position="582"/>
        <end position="595"/>
    </location>
</feature>
<dbReference type="InterPro" id="IPR036388">
    <property type="entry name" value="WH-like_DNA-bd_sf"/>
</dbReference>
<dbReference type="KEGG" id="osn:115223025"/>
<dbReference type="PANTHER" id="PTHR19303:SF26">
    <property type="entry name" value="TIGGER TRANSPOSABLE ELEMENT-DERIVED PROTEIN 1"/>
    <property type="match status" value="1"/>
</dbReference>